<dbReference type="CDD" id="cd00067">
    <property type="entry name" value="GAL4"/>
    <property type="match status" value="1"/>
</dbReference>
<dbReference type="InterPro" id="IPR036864">
    <property type="entry name" value="Zn2-C6_fun-type_DNA-bd_sf"/>
</dbReference>
<keyword evidence="7" id="KW-1185">Reference proteome</keyword>
<dbReference type="Proteomes" id="UP001215712">
    <property type="component" value="Unassembled WGS sequence"/>
</dbReference>
<name>A0AAD6HUT9_9EURO</name>
<dbReference type="GO" id="GO:0003677">
    <property type="term" value="F:DNA binding"/>
    <property type="evidence" value="ECO:0007669"/>
    <property type="project" value="UniProtKB-KW"/>
</dbReference>
<evidence type="ECO:0000313" key="6">
    <source>
        <dbReference type="EMBL" id="KAJ5738606.1"/>
    </source>
</evidence>
<keyword evidence="3" id="KW-0804">Transcription</keyword>
<dbReference type="Pfam" id="PF00172">
    <property type="entry name" value="Zn_clus"/>
    <property type="match status" value="1"/>
</dbReference>
<dbReference type="SUPFAM" id="SSF57701">
    <property type="entry name" value="Zn2/Cys6 DNA-binding domain"/>
    <property type="match status" value="1"/>
</dbReference>
<protein>
    <recommendedName>
        <fullName evidence="5">Zn(2)-C6 fungal-type domain-containing protein</fullName>
    </recommendedName>
</protein>
<reference evidence="6" key="2">
    <citation type="submission" date="2023-01" db="EMBL/GenBank/DDBJ databases">
        <authorList>
            <person name="Petersen C."/>
        </authorList>
    </citation>
    <scope>NUCLEOTIDE SEQUENCE</scope>
    <source>
        <strain evidence="6">IBT 17514</strain>
    </source>
</reference>
<keyword evidence="2" id="KW-0238">DNA-binding</keyword>
<reference evidence="6" key="1">
    <citation type="journal article" date="2023" name="IMA Fungus">
        <title>Comparative genomic study of the Penicillium genus elucidates a diverse pangenome and 15 lateral gene transfer events.</title>
        <authorList>
            <person name="Petersen C."/>
            <person name="Sorensen T."/>
            <person name="Nielsen M.R."/>
            <person name="Sondergaard T.E."/>
            <person name="Sorensen J.L."/>
            <person name="Fitzpatrick D.A."/>
            <person name="Frisvad J.C."/>
            <person name="Nielsen K.L."/>
        </authorList>
    </citation>
    <scope>NUCLEOTIDE SEQUENCE</scope>
    <source>
        <strain evidence="6">IBT 17514</strain>
    </source>
</reference>
<organism evidence="6 7">
    <name type="scientific">Penicillium malachiteum</name>
    <dbReference type="NCBI Taxonomy" id="1324776"/>
    <lineage>
        <taxon>Eukaryota</taxon>
        <taxon>Fungi</taxon>
        <taxon>Dikarya</taxon>
        <taxon>Ascomycota</taxon>
        <taxon>Pezizomycotina</taxon>
        <taxon>Eurotiomycetes</taxon>
        <taxon>Eurotiomycetidae</taxon>
        <taxon>Eurotiales</taxon>
        <taxon>Aspergillaceae</taxon>
        <taxon>Penicillium</taxon>
    </lineage>
</organism>
<evidence type="ECO:0000256" key="2">
    <source>
        <dbReference type="ARBA" id="ARBA00023125"/>
    </source>
</evidence>
<dbReference type="SMART" id="SM00066">
    <property type="entry name" value="GAL4"/>
    <property type="match status" value="1"/>
</dbReference>
<dbReference type="GO" id="GO:0008270">
    <property type="term" value="F:zinc ion binding"/>
    <property type="evidence" value="ECO:0007669"/>
    <property type="project" value="InterPro"/>
</dbReference>
<evidence type="ECO:0000256" key="1">
    <source>
        <dbReference type="ARBA" id="ARBA00023015"/>
    </source>
</evidence>
<feature type="non-terminal residue" evidence="6">
    <location>
        <position position="1"/>
    </location>
</feature>
<evidence type="ECO:0000256" key="4">
    <source>
        <dbReference type="ARBA" id="ARBA00023242"/>
    </source>
</evidence>
<dbReference type="Gene3D" id="4.10.240.10">
    <property type="entry name" value="Zn(2)-C6 fungal-type DNA-binding domain"/>
    <property type="match status" value="1"/>
</dbReference>
<dbReference type="AlphaFoldDB" id="A0AAD6HUT9"/>
<dbReference type="InterPro" id="IPR001138">
    <property type="entry name" value="Zn2Cys6_DnaBD"/>
</dbReference>
<evidence type="ECO:0000313" key="7">
    <source>
        <dbReference type="Proteomes" id="UP001215712"/>
    </source>
</evidence>
<feature type="domain" description="Zn(2)-C6 fungal-type" evidence="5">
    <location>
        <begin position="21"/>
        <end position="50"/>
    </location>
</feature>
<proteinExistence type="predicted"/>
<keyword evidence="4" id="KW-0539">Nucleus</keyword>
<dbReference type="PROSITE" id="PS00463">
    <property type="entry name" value="ZN2_CY6_FUNGAL_1"/>
    <property type="match status" value="1"/>
</dbReference>
<gene>
    <name evidence="6" type="ORF">N7493_001761</name>
</gene>
<sequence>AEKLRHSPFPTNSDRLRVSKPCGRCRHKKTKCDGNSPCKKCQAENANCMFGDRKTHREKRYPKGYAIFLEEQQRMLINGIQELYRHLLAGEGWPGELLHCEANGQFLVHEILSHLGGLNQYESALGSIMSHCQENNSTFLDSEGLQGHDDQDLLQQDSIFSTSNVNVNSRGLTSSAAPVILIPENLNILSSPTIDQSQTVEPRTDSTLSSLGIIDVRDDKNFNTSPSLPPVINSINSDEDISNLANHAGFLFNDFQTSTGSDMLEPSIGRDLVNTDLNLFSGIENDMDEWDIFFNPSTGGDLSTQMSPLQGNSHAF</sequence>
<dbReference type="InterPro" id="IPR052783">
    <property type="entry name" value="Metabolic/Drug-Res_Regulator"/>
</dbReference>
<dbReference type="PANTHER" id="PTHR47655:SF3">
    <property type="entry name" value="ZN(II)2CYS6 TRANSCRIPTION FACTOR (EUROFUNG)"/>
    <property type="match status" value="1"/>
</dbReference>
<accession>A0AAD6HUT9</accession>
<comment type="caution">
    <text evidence="6">The sequence shown here is derived from an EMBL/GenBank/DDBJ whole genome shotgun (WGS) entry which is preliminary data.</text>
</comment>
<dbReference type="PROSITE" id="PS50048">
    <property type="entry name" value="ZN2_CY6_FUNGAL_2"/>
    <property type="match status" value="1"/>
</dbReference>
<dbReference type="PANTHER" id="PTHR47655">
    <property type="entry name" value="QUINIC ACID UTILIZATION ACTIVATOR"/>
    <property type="match status" value="1"/>
</dbReference>
<keyword evidence="1" id="KW-0805">Transcription regulation</keyword>
<evidence type="ECO:0000256" key="3">
    <source>
        <dbReference type="ARBA" id="ARBA00023163"/>
    </source>
</evidence>
<evidence type="ECO:0000259" key="5">
    <source>
        <dbReference type="PROSITE" id="PS50048"/>
    </source>
</evidence>
<dbReference type="GO" id="GO:0000981">
    <property type="term" value="F:DNA-binding transcription factor activity, RNA polymerase II-specific"/>
    <property type="evidence" value="ECO:0007669"/>
    <property type="project" value="InterPro"/>
</dbReference>
<dbReference type="EMBL" id="JAQJAN010000002">
    <property type="protein sequence ID" value="KAJ5738606.1"/>
    <property type="molecule type" value="Genomic_DNA"/>
</dbReference>